<dbReference type="PANTHER" id="PTHR42988:SF2">
    <property type="entry name" value="CYCLIC NUCLEOTIDE PHOSPHODIESTERASE CBUA0032-RELATED"/>
    <property type="match status" value="1"/>
</dbReference>
<keyword evidence="7" id="KW-1185">Reference proteome</keyword>
<proteinExistence type="inferred from homology"/>
<dbReference type="SUPFAM" id="SSF56300">
    <property type="entry name" value="Metallo-dependent phosphatases"/>
    <property type="match status" value="1"/>
</dbReference>
<feature type="domain" description="Calcineurin-like phosphoesterase" evidence="5">
    <location>
        <begin position="6"/>
        <end position="226"/>
    </location>
</feature>
<dbReference type="EMBL" id="JBHLUN010000005">
    <property type="protein sequence ID" value="MFC0408035.1"/>
    <property type="molecule type" value="Genomic_DNA"/>
</dbReference>
<dbReference type="InterPro" id="IPR029052">
    <property type="entry name" value="Metallo-depent_PP-like"/>
</dbReference>
<organism evidence="6 7">
    <name type="scientific">Roseomonas elaeocarpi</name>
    <dbReference type="NCBI Taxonomy" id="907779"/>
    <lineage>
        <taxon>Bacteria</taxon>
        <taxon>Pseudomonadati</taxon>
        <taxon>Pseudomonadota</taxon>
        <taxon>Alphaproteobacteria</taxon>
        <taxon>Acetobacterales</taxon>
        <taxon>Roseomonadaceae</taxon>
        <taxon>Roseomonas</taxon>
    </lineage>
</organism>
<keyword evidence="1" id="KW-0479">Metal-binding</keyword>
<evidence type="ECO:0000313" key="6">
    <source>
        <dbReference type="EMBL" id="MFC0408035.1"/>
    </source>
</evidence>
<dbReference type="RefSeq" id="WP_377043772.1">
    <property type="nucleotide sequence ID" value="NZ_JBHLUN010000005.1"/>
</dbReference>
<gene>
    <name evidence="6" type="ORF">ACFFGY_07215</name>
</gene>
<reference evidence="6 7" key="1">
    <citation type="submission" date="2024-09" db="EMBL/GenBank/DDBJ databases">
        <authorList>
            <person name="Sun Q."/>
            <person name="Mori K."/>
        </authorList>
    </citation>
    <scope>NUCLEOTIDE SEQUENCE [LARGE SCALE GENOMIC DNA]</scope>
    <source>
        <strain evidence="6 7">TBRC 5777</strain>
    </source>
</reference>
<accession>A0ABV6JRD9</accession>
<dbReference type="Gene3D" id="3.60.21.10">
    <property type="match status" value="1"/>
</dbReference>
<evidence type="ECO:0000256" key="4">
    <source>
        <dbReference type="ARBA" id="ARBA00025742"/>
    </source>
</evidence>
<dbReference type="GO" id="GO:0016787">
    <property type="term" value="F:hydrolase activity"/>
    <property type="evidence" value="ECO:0007669"/>
    <property type="project" value="UniProtKB-KW"/>
</dbReference>
<dbReference type="Pfam" id="PF00149">
    <property type="entry name" value="Metallophos"/>
    <property type="match status" value="1"/>
</dbReference>
<dbReference type="PANTHER" id="PTHR42988">
    <property type="entry name" value="PHOSPHOHYDROLASE"/>
    <property type="match status" value="1"/>
</dbReference>
<sequence>MDHPFTLAHFSDPHLPLPAGLVPGSRELMGKRLLAYLSWRRKRERAHNGDRLKALLGDVAAAEPDAVAVTGDLINLALPGEFRAAARWLEALGDPARVCLVPGNHDALVAVPEEQGIGAWHPWLKGDGAWEGFPTLRRRGGVALVGLSSARPTWPLLAGGWLGRAQLARVEQMLAELREQGLFRVVLIHHPPVDPGSLRIALWDALSLRKILRRVGAELVLHGHRHLWIRNSLPGPGGAIPVLGVPSASRGEGEHASRWNLHRISPLRSGWQLSTETRGWVSPEVGFGCVARWSTVIPRASRGARRGAPVAAGASLLSTGA</sequence>
<keyword evidence="2 6" id="KW-0378">Hydrolase</keyword>
<name>A0ABV6JRD9_9PROT</name>
<evidence type="ECO:0000256" key="2">
    <source>
        <dbReference type="ARBA" id="ARBA00022801"/>
    </source>
</evidence>
<dbReference type="Proteomes" id="UP001589865">
    <property type="component" value="Unassembled WGS sequence"/>
</dbReference>
<evidence type="ECO:0000256" key="3">
    <source>
        <dbReference type="ARBA" id="ARBA00023004"/>
    </source>
</evidence>
<evidence type="ECO:0000313" key="7">
    <source>
        <dbReference type="Proteomes" id="UP001589865"/>
    </source>
</evidence>
<comment type="caution">
    <text evidence="6">The sequence shown here is derived from an EMBL/GenBank/DDBJ whole genome shotgun (WGS) entry which is preliminary data.</text>
</comment>
<evidence type="ECO:0000256" key="1">
    <source>
        <dbReference type="ARBA" id="ARBA00022723"/>
    </source>
</evidence>
<dbReference type="InterPro" id="IPR050884">
    <property type="entry name" value="CNP_phosphodiesterase-III"/>
</dbReference>
<comment type="similarity">
    <text evidence="4">Belongs to the cyclic nucleotide phosphodiesterase class-III family.</text>
</comment>
<evidence type="ECO:0000259" key="5">
    <source>
        <dbReference type="Pfam" id="PF00149"/>
    </source>
</evidence>
<dbReference type="InterPro" id="IPR004843">
    <property type="entry name" value="Calcineurin-like_PHP"/>
</dbReference>
<keyword evidence="3" id="KW-0408">Iron</keyword>
<protein>
    <submittedName>
        <fullName evidence="6">Metallophosphoesterase family protein</fullName>
        <ecNumber evidence="6">3.1.-.-</ecNumber>
    </submittedName>
</protein>
<dbReference type="EC" id="3.1.-.-" evidence="6"/>